<gene>
    <name evidence="2" type="ORF">CG50_00990</name>
</gene>
<proteinExistence type="predicted"/>
<dbReference type="InterPro" id="IPR000073">
    <property type="entry name" value="AB_hydrolase_1"/>
</dbReference>
<dbReference type="RefSeq" id="WP_036637080.1">
    <property type="nucleotide sequence ID" value="NZ_JFZB01000012.1"/>
</dbReference>
<dbReference type="PRINTS" id="PR00111">
    <property type="entry name" value="ABHYDROLASE"/>
</dbReference>
<dbReference type="InterPro" id="IPR029058">
    <property type="entry name" value="AB_hydrolase_fold"/>
</dbReference>
<feature type="domain" description="AB hydrolase-1" evidence="1">
    <location>
        <begin position="25"/>
        <end position="252"/>
    </location>
</feature>
<dbReference type="Pfam" id="PF12697">
    <property type="entry name" value="Abhydrolase_6"/>
    <property type="match status" value="1"/>
</dbReference>
<dbReference type="eggNOG" id="COG2267">
    <property type="taxonomic scope" value="Bacteria"/>
</dbReference>
<dbReference type="PANTHER" id="PTHR43798">
    <property type="entry name" value="MONOACYLGLYCEROL LIPASE"/>
    <property type="match status" value="1"/>
</dbReference>
<evidence type="ECO:0000313" key="3">
    <source>
        <dbReference type="Proteomes" id="UP000028824"/>
    </source>
</evidence>
<dbReference type="STRING" id="1105367.CG50_00990"/>
<dbReference type="PANTHER" id="PTHR43798:SF33">
    <property type="entry name" value="HYDROLASE, PUTATIVE (AFU_ORTHOLOGUE AFUA_2G14860)-RELATED"/>
    <property type="match status" value="1"/>
</dbReference>
<protein>
    <recommendedName>
        <fullName evidence="1">AB hydrolase-1 domain-containing protein</fullName>
    </recommendedName>
</protein>
<dbReference type="AlphaFoldDB" id="A0A086XXW9"/>
<dbReference type="Gene3D" id="3.40.50.1820">
    <property type="entry name" value="alpha/beta hydrolase"/>
    <property type="match status" value="1"/>
</dbReference>
<accession>A0A086XXW9</accession>
<keyword evidence="3" id="KW-1185">Reference proteome</keyword>
<sequence>MMSKTLPASDGSRFGLIEAGEGPPLVLFHGVGLCAEAWEPQIAAFATDHRVLAVDLPGHGHSDVLPGAPMLPDYVRWASGVIGALGVAPAAVAGHSMGALIAMGLAVEFPDLVERVCLLNPVHRRAPEAREAVLARARDLAERGGDPEAPLARWFLPGEAPDARAKVAHWLRTVNPEGYARTYAAFAAGDAVYAGRLQEVRCPMLVLTSEFDHNSSPAMTQEIARATPGARAVVIPAERHMVTLTAPAAVNAEMRQWLEDRRKAA</sequence>
<dbReference type="Proteomes" id="UP000028824">
    <property type="component" value="Unassembled WGS sequence"/>
</dbReference>
<dbReference type="InterPro" id="IPR050266">
    <property type="entry name" value="AB_hydrolase_sf"/>
</dbReference>
<evidence type="ECO:0000313" key="2">
    <source>
        <dbReference type="EMBL" id="KFI26869.1"/>
    </source>
</evidence>
<dbReference type="GO" id="GO:0016020">
    <property type="term" value="C:membrane"/>
    <property type="evidence" value="ECO:0007669"/>
    <property type="project" value="TreeGrafter"/>
</dbReference>
<reference evidence="2 3" key="1">
    <citation type="submission" date="2014-03" db="EMBL/GenBank/DDBJ databases">
        <title>Genome of Paenirhodobacter enshiensis DW2-9.</title>
        <authorList>
            <person name="Wang D."/>
            <person name="Wang G."/>
        </authorList>
    </citation>
    <scope>NUCLEOTIDE SEQUENCE [LARGE SCALE GENOMIC DNA]</scope>
    <source>
        <strain evidence="2 3">DW2-9</strain>
    </source>
</reference>
<evidence type="ECO:0000259" key="1">
    <source>
        <dbReference type="Pfam" id="PF12697"/>
    </source>
</evidence>
<name>A0A086XXW9_9RHOB</name>
<dbReference type="EMBL" id="JFZB01000012">
    <property type="protein sequence ID" value="KFI26869.1"/>
    <property type="molecule type" value="Genomic_DNA"/>
</dbReference>
<dbReference type="SUPFAM" id="SSF53474">
    <property type="entry name" value="alpha/beta-Hydrolases"/>
    <property type="match status" value="1"/>
</dbReference>
<dbReference type="OrthoDB" id="9804723at2"/>
<organism evidence="2 3">
    <name type="scientific">Paenirhodobacter enshiensis</name>
    <dbReference type="NCBI Taxonomy" id="1105367"/>
    <lineage>
        <taxon>Bacteria</taxon>
        <taxon>Pseudomonadati</taxon>
        <taxon>Pseudomonadota</taxon>
        <taxon>Alphaproteobacteria</taxon>
        <taxon>Rhodobacterales</taxon>
        <taxon>Rhodobacter group</taxon>
        <taxon>Paenirhodobacter</taxon>
    </lineage>
</organism>
<comment type="caution">
    <text evidence="2">The sequence shown here is derived from an EMBL/GenBank/DDBJ whole genome shotgun (WGS) entry which is preliminary data.</text>
</comment>